<dbReference type="Proteomes" id="UP000466607">
    <property type="component" value="Chromosome"/>
</dbReference>
<accession>A0AAD1IQG4</accession>
<dbReference type="EMBL" id="AP022586">
    <property type="protein sequence ID" value="BBY19369.1"/>
    <property type="molecule type" value="Genomic_DNA"/>
</dbReference>
<protein>
    <recommendedName>
        <fullName evidence="3">N-acetyltransferase domain-containing protein</fullName>
    </recommendedName>
</protein>
<name>A0AAD1IQG4_9MYCO</name>
<dbReference type="Gene3D" id="3.40.630.30">
    <property type="match status" value="1"/>
</dbReference>
<proteinExistence type="predicted"/>
<dbReference type="InterPro" id="IPR016181">
    <property type="entry name" value="Acyl_CoA_acyltransferase"/>
</dbReference>
<evidence type="ECO:0008006" key="3">
    <source>
        <dbReference type="Google" id="ProtNLM"/>
    </source>
</evidence>
<evidence type="ECO:0000313" key="1">
    <source>
        <dbReference type="EMBL" id="BBY19369.1"/>
    </source>
</evidence>
<gene>
    <name evidence="1" type="ORF">MLIT_49610</name>
</gene>
<organism evidence="1 2">
    <name type="scientific">Mycolicibacterium litorale</name>
    <dbReference type="NCBI Taxonomy" id="758802"/>
    <lineage>
        <taxon>Bacteria</taxon>
        <taxon>Bacillati</taxon>
        <taxon>Actinomycetota</taxon>
        <taxon>Actinomycetes</taxon>
        <taxon>Mycobacteriales</taxon>
        <taxon>Mycobacteriaceae</taxon>
        <taxon>Mycolicibacterium</taxon>
    </lineage>
</organism>
<sequence length="282" mass="31650">MAAELTPITDRDVPAVADFLRAHLDHRVPWETTLSAVPWKGGGPNHGFMLRDGRHVVGTLLALYSERLVSGRVERFCNMGSWCVLPDYRSRSILLIKALLAQDGYHFTVLSPDDGPQEILAWLGFRFLDTSAAFVPNLPWPTPPGRMTVSTDPAVIGRTLAGTDLEIYRDHERALAVHHLVVVRGAESCHVMYRVFRHRGVPVYAVVLHVSNPDLLLGAWKPLTRHLLLRRGLVATLAELRIVGHMPPFAFALNDRPKMYRSAALRPDQIDYLYSELACVPW</sequence>
<dbReference type="RefSeq" id="WP_134056549.1">
    <property type="nucleotide sequence ID" value="NZ_AP022586.1"/>
</dbReference>
<reference evidence="1 2" key="1">
    <citation type="journal article" date="2019" name="Emerg. Microbes Infect.">
        <title>Comprehensive subspecies identification of 175 nontuberculous mycobacteria species based on 7547 genomic profiles.</title>
        <authorList>
            <person name="Matsumoto Y."/>
            <person name="Kinjo T."/>
            <person name="Motooka D."/>
            <person name="Nabeya D."/>
            <person name="Jung N."/>
            <person name="Uechi K."/>
            <person name="Horii T."/>
            <person name="Iida T."/>
            <person name="Fujita J."/>
            <person name="Nakamura S."/>
        </authorList>
    </citation>
    <scope>NUCLEOTIDE SEQUENCE [LARGE SCALE GENOMIC DNA]</scope>
    <source>
        <strain evidence="1 2">JCM 17423</strain>
    </source>
</reference>
<keyword evidence="2" id="KW-1185">Reference proteome</keyword>
<dbReference type="SUPFAM" id="SSF55729">
    <property type="entry name" value="Acyl-CoA N-acyltransferases (Nat)"/>
    <property type="match status" value="1"/>
</dbReference>
<evidence type="ECO:0000313" key="2">
    <source>
        <dbReference type="Proteomes" id="UP000466607"/>
    </source>
</evidence>
<dbReference type="AlphaFoldDB" id="A0AAD1IQG4"/>